<comment type="cofactor">
    <cofactor evidence="1">
        <name>pyridoxal 5'-phosphate</name>
        <dbReference type="ChEBI" id="CHEBI:597326"/>
    </cofactor>
</comment>
<evidence type="ECO:0000313" key="7">
    <source>
        <dbReference type="EMBL" id="APV43478.1"/>
    </source>
</evidence>
<dbReference type="KEGG" id="dfo:Dform_00115"/>
<dbReference type="AlphaFoldDB" id="A0A1P8F4X3"/>
<dbReference type="EMBL" id="CP018258">
    <property type="protein sequence ID" value="APV43478.1"/>
    <property type="molecule type" value="Genomic_DNA"/>
</dbReference>
<dbReference type="PANTHER" id="PTHR48097">
    <property type="entry name" value="L-THREONINE ALDOLASE-RELATED"/>
    <property type="match status" value="1"/>
</dbReference>
<dbReference type="EC" id="4.1.2.5" evidence="7"/>
<reference evidence="8" key="1">
    <citation type="submission" date="2016-11" db="EMBL/GenBank/DDBJ databases">
        <title>Dehalogenimonas formicexedens sp. nov., a chlorinated alkane respiring bacterium isolated from contaminated groundwater.</title>
        <authorList>
            <person name="Key T.A."/>
            <person name="Bowman K.S."/>
            <person name="Lee I."/>
            <person name="Chun J."/>
            <person name="Albuquerque L."/>
            <person name="da Costa M.S."/>
            <person name="Rainey F.A."/>
            <person name="Moe W.M."/>
        </authorList>
    </citation>
    <scope>NUCLEOTIDE SEQUENCE [LARGE SCALE GENOMIC DNA]</scope>
    <source>
        <strain evidence="8">NSZ-14</strain>
    </source>
</reference>
<protein>
    <submittedName>
        <fullName evidence="7">L-threonine aldolase</fullName>
        <ecNumber evidence="7">4.1.2.5</ecNumber>
    </submittedName>
</protein>
<dbReference type="PANTHER" id="PTHR48097:SF9">
    <property type="entry name" value="L-THREONINE ALDOLASE"/>
    <property type="match status" value="1"/>
</dbReference>
<dbReference type="InterPro" id="IPR015424">
    <property type="entry name" value="PyrdxlP-dep_Trfase"/>
</dbReference>
<dbReference type="Gene3D" id="3.40.640.10">
    <property type="entry name" value="Type I PLP-dependent aspartate aminotransferase-like (Major domain)"/>
    <property type="match status" value="1"/>
</dbReference>
<dbReference type="InterPro" id="IPR015422">
    <property type="entry name" value="PyrdxlP-dep_Trfase_small"/>
</dbReference>
<sequence length="345" mass="36887">MKFIDFRSDTITHPTQEMRDAMYRAEVGDDVFGEDPTVNRLEAIAAEITGKEAAVFTPSGTMSNLIAVLSHTRHGDEIILGDRAHIFLNEAGGAAAIGGVSLRTVPNNTDGTIDIDRIDSSVRGTGNLHWPTSRLLCLENTHNYCGGAVLDVEYTAEASEAAHRRGLTVHLDGARLFNAAVALGVAPVELCEPVDSVNFCLSKGLSAPIGSVLCGNTEFIARARKFRKMVGGGMRQAGVIAAAGIVCLEHCVDRLADDHKNARTLADGLRQIPGLVVENPQTNIVMIDLPDNLLAADFVKRAAEAGIKFISVGSRRVRAVTHRMVSAADIAEAITRLKKAMGQLK</sequence>
<dbReference type="Pfam" id="PF01212">
    <property type="entry name" value="Beta_elim_lyase"/>
    <property type="match status" value="1"/>
</dbReference>
<feature type="modified residue" description="N6-(pyridoxal phosphate)lysine" evidence="5">
    <location>
        <position position="203"/>
    </location>
</feature>
<dbReference type="InterPro" id="IPR015421">
    <property type="entry name" value="PyrdxlP-dep_Trfase_major"/>
</dbReference>
<organism evidence="7 8">
    <name type="scientific">Dehalogenimonas formicexedens</name>
    <dbReference type="NCBI Taxonomy" id="1839801"/>
    <lineage>
        <taxon>Bacteria</taxon>
        <taxon>Bacillati</taxon>
        <taxon>Chloroflexota</taxon>
        <taxon>Dehalococcoidia</taxon>
        <taxon>Dehalococcoidales</taxon>
        <taxon>Dehalococcoidaceae</taxon>
        <taxon>Dehalogenimonas</taxon>
    </lineage>
</organism>
<evidence type="ECO:0000256" key="2">
    <source>
        <dbReference type="ARBA" id="ARBA00006966"/>
    </source>
</evidence>
<keyword evidence="8" id="KW-1185">Reference proteome</keyword>
<dbReference type="SUPFAM" id="SSF53383">
    <property type="entry name" value="PLP-dependent transferases"/>
    <property type="match status" value="1"/>
</dbReference>
<dbReference type="PIRSF" id="PIRSF017617">
    <property type="entry name" value="Thr_aldolase"/>
    <property type="match status" value="1"/>
</dbReference>
<dbReference type="InterPro" id="IPR001597">
    <property type="entry name" value="ArAA_b-elim_lyase/Thr_aldolase"/>
</dbReference>
<dbReference type="CDD" id="cd06502">
    <property type="entry name" value="TA_like"/>
    <property type="match status" value="1"/>
</dbReference>
<dbReference type="NCBIfam" id="NF007825">
    <property type="entry name" value="PRK10534.1"/>
    <property type="match status" value="1"/>
</dbReference>
<dbReference type="InterPro" id="IPR023603">
    <property type="entry name" value="Low_specificity_L-TA-like"/>
</dbReference>
<evidence type="ECO:0000256" key="5">
    <source>
        <dbReference type="PIRSR" id="PIRSR017617-1"/>
    </source>
</evidence>
<proteinExistence type="inferred from homology"/>
<comment type="similarity">
    <text evidence="2">Belongs to the threonine aldolase family.</text>
</comment>
<dbReference type="NCBIfam" id="NF041359">
    <property type="entry name" value="GntG_guanitoxin"/>
    <property type="match status" value="1"/>
</dbReference>
<dbReference type="Gene3D" id="3.90.1150.10">
    <property type="entry name" value="Aspartate Aminotransferase, domain 1"/>
    <property type="match status" value="1"/>
</dbReference>
<evidence type="ECO:0000256" key="4">
    <source>
        <dbReference type="ARBA" id="ARBA00023239"/>
    </source>
</evidence>
<evidence type="ECO:0000256" key="1">
    <source>
        <dbReference type="ARBA" id="ARBA00001933"/>
    </source>
</evidence>
<evidence type="ECO:0000259" key="6">
    <source>
        <dbReference type="Pfam" id="PF01212"/>
    </source>
</evidence>
<gene>
    <name evidence="7" type="primary">ltaE</name>
    <name evidence="7" type="ORF">Dform_00115</name>
</gene>
<dbReference type="GO" id="GO:0006567">
    <property type="term" value="P:L-threonine catabolic process"/>
    <property type="evidence" value="ECO:0007669"/>
    <property type="project" value="TreeGrafter"/>
</dbReference>
<keyword evidence="4 7" id="KW-0456">Lyase</keyword>
<dbReference type="Proteomes" id="UP000185934">
    <property type="component" value="Chromosome"/>
</dbReference>
<dbReference type="RefSeq" id="WP_076003291.1">
    <property type="nucleotide sequence ID" value="NZ_CP018258.1"/>
</dbReference>
<dbReference type="GO" id="GO:0008732">
    <property type="term" value="F:L-allo-threonine aldolase activity"/>
    <property type="evidence" value="ECO:0007669"/>
    <property type="project" value="TreeGrafter"/>
</dbReference>
<dbReference type="GO" id="GO:0006545">
    <property type="term" value="P:glycine biosynthetic process"/>
    <property type="evidence" value="ECO:0007669"/>
    <property type="project" value="TreeGrafter"/>
</dbReference>
<dbReference type="OrthoDB" id="9774495at2"/>
<dbReference type="GO" id="GO:0005829">
    <property type="term" value="C:cytosol"/>
    <property type="evidence" value="ECO:0007669"/>
    <property type="project" value="TreeGrafter"/>
</dbReference>
<evidence type="ECO:0000256" key="3">
    <source>
        <dbReference type="ARBA" id="ARBA00022898"/>
    </source>
</evidence>
<keyword evidence="3" id="KW-0663">Pyridoxal phosphate</keyword>
<evidence type="ECO:0000313" key="8">
    <source>
        <dbReference type="Proteomes" id="UP000185934"/>
    </source>
</evidence>
<dbReference type="STRING" id="1839801.Dform_00115"/>
<feature type="domain" description="Aromatic amino acid beta-eliminating lyase/threonine aldolase" evidence="6">
    <location>
        <begin position="5"/>
        <end position="289"/>
    </location>
</feature>
<dbReference type="FunFam" id="3.90.1150.10:FF:000041">
    <property type="entry name" value="Low-specificity L-threonine aldolase"/>
    <property type="match status" value="1"/>
</dbReference>
<accession>A0A1P8F4X3</accession>
<name>A0A1P8F4X3_9CHLR</name>
<dbReference type="FunFam" id="3.40.640.10:FF:000030">
    <property type="entry name" value="Low-specificity L-threonine aldolase"/>
    <property type="match status" value="1"/>
</dbReference>